<feature type="compositionally biased region" description="Basic and acidic residues" evidence="1">
    <location>
        <begin position="77"/>
        <end position="91"/>
    </location>
</feature>
<accession>J5QEJ5</accession>
<evidence type="ECO:0000256" key="1">
    <source>
        <dbReference type="SAM" id="MobiDB-lite"/>
    </source>
</evidence>
<dbReference type="HOGENOM" id="CLU_1278435_0_0_1"/>
<dbReference type="AlphaFoldDB" id="J5QEJ5"/>
<dbReference type="Proteomes" id="UP000002748">
    <property type="component" value="Unassembled WGS sequence"/>
</dbReference>
<dbReference type="RefSeq" id="XP_014178048.1">
    <property type="nucleotide sequence ID" value="XM_014322573.1"/>
</dbReference>
<protein>
    <submittedName>
        <fullName evidence="2">Uncharacterized protein</fullName>
    </submittedName>
</protein>
<gene>
    <name evidence="2" type="ORF">A1Q1_04196</name>
</gene>
<name>J5QEJ5_TRIAS</name>
<dbReference type="EMBL" id="ALBS01000266">
    <property type="protein sequence ID" value="EJT46953.1"/>
    <property type="molecule type" value="Genomic_DNA"/>
</dbReference>
<reference evidence="2 3" key="1">
    <citation type="journal article" date="2012" name="Eukaryot. Cell">
        <title>Draft genome sequence of CBS 2479, the standard type strain of Trichosporon asahii.</title>
        <authorList>
            <person name="Yang R.Y."/>
            <person name="Li H.T."/>
            <person name="Zhu H."/>
            <person name="Zhou G.P."/>
            <person name="Wang M."/>
            <person name="Wang L."/>
        </authorList>
    </citation>
    <scope>NUCLEOTIDE SEQUENCE [LARGE SCALE GENOMIC DNA]</scope>
    <source>
        <strain evidence="3">ATCC 90039 / CBS 2479 / JCM 2466 / KCTC 7840 / NCYC 2677 / UAMH 7654</strain>
    </source>
</reference>
<evidence type="ECO:0000313" key="3">
    <source>
        <dbReference type="Proteomes" id="UP000002748"/>
    </source>
</evidence>
<feature type="compositionally biased region" description="Basic and acidic residues" evidence="1">
    <location>
        <begin position="127"/>
        <end position="137"/>
    </location>
</feature>
<evidence type="ECO:0000313" key="2">
    <source>
        <dbReference type="EMBL" id="EJT46953.1"/>
    </source>
</evidence>
<feature type="region of interest" description="Disordered" evidence="1">
    <location>
        <begin position="73"/>
        <end position="145"/>
    </location>
</feature>
<dbReference type="GeneID" id="25987709"/>
<comment type="caution">
    <text evidence="2">The sequence shown here is derived from an EMBL/GenBank/DDBJ whole genome shotgun (WGS) entry which is preliminary data.</text>
</comment>
<feature type="compositionally biased region" description="Basic and acidic residues" evidence="1">
    <location>
        <begin position="100"/>
        <end position="110"/>
    </location>
</feature>
<dbReference type="VEuPathDB" id="FungiDB:A1Q1_04196"/>
<proteinExistence type="predicted"/>
<feature type="region of interest" description="Disordered" evidence="1">
    <location>
        <begin position="177"/>
        <end position="198"/>
    </location>
</feature>
<organism evidence="2 3">
    <name type="scientific">Trichosporon asahii var. asahii (strain ATCC 90039 / CBS 2479 / JCM 2466 / KCTC 7840 / NBRC 103889/ NCYC 2677 / UAMH 7654)</name>
    <name type="common">Yeast</name>
    <dbReference type="NCBI Taxonomy" id="1186058"/>
    <lineage>
        <taxon>Eukaryota</taxon>
        <taxon>Fungi</taxon>
        <taxon>Dikarya</taxon>
        <taxon>Basidiomycota</taxon>
        <taxon>Agaricomycotina</taxon>
        <taxon>Tremellomycetes</taxon>
        <taxon>Trichosporonales</taxon>
        <taxon>Trichosporonaceae</taxon>
        <taxon>Trichosporon</taxon>
    </lineage>
</organism>
<dbReference type="KEGG" id="tasa:A1Q1_04196"/>
<sequence length="216" mass="22676">MHAVTAAREQLLVALDGLDAVMCGAVGIGRGDCSPSHAYAQAHAAHSLQGYMMEHAQAHALDCRHHWAEEADGEAGADTHGETAKWCDRRSGRSGRSGRPRADCHTRTTERNVPAPSLAAHDLEDEQNPHKGDEHRPHQAHSSATPAVPVTLPAADGECCYGLFDCSNPLGLPGSDDAPAPRECGPSGAGSEPRLNTTGTVDEDGCCLGIFECGDK</sequence>